<keyword evidence="1" id="KW-0812">Transmembrane</keyword>
<dbReference type="GeneID" id="37500669"/>
<reference evidence="2" key="1">
    <citation type="journal article" date="2019" name="Int. J. Biol. Macromol.">
        <title>Characterization and comparative analysis of six complete mitochondrial genomes from ectomycorrhizal fungi of the Lactarius genus and phylogenetic analysis of the Agaricomycetes.</title>
        <authorList>
            <person name="Li Q."/>
            <person name="Wang Q."/>
            <person name="Jin X."/>
            <person name="Chen Z."/>
            <person name="Xiong C."/>
            <person name="Li P."/>
            <person name="Liu Q."/>
            <person name="Huang W."/>
        </authorList>
    </citation>
    <scope>NUCLEOTIDE SEQUENCE</scope>
</reference>
<protein>
    <submittedName>
        <fullName evidence="2">Uncharacterized protein</fullName>
    </submittedName>
</protein>
<keyword evidence="2" id="KW-0496">Mitochondrion</keyword>
<gene>
    <name evidence="2" type="primary">orf262</name>
</gene>
<dbReference type="AlphaFoldDB" id="A0A2Z4M973"/>
<keyword evidence="1" id="KW-1133">Transmembrane helix</keyword>
<proteinExistence type="predicted"/>
<keyword evidence="1" id="KW-0472">Membrane</keyword>
<evidence type="ECO:0000256" key="1">
    <source>
        <dbReference type="SAM" id="Phobius"/>
    </source>
</evidence>
<evidence type="ECO:0000313" key="2">
    <source>
        <dbReference type="EMBL" id="AWX53028.1"/>
    </source>
</evidence>
<feature type="transmembrane region" description="Helical" evidence="1">
    <location>
        <begin position="24"/>
        <end position="41"/>
    </location>
</feature>
<name>A0A2Z4M973_9AGAM</name>
<dbReference type="RefSeq" id="YP_009498242.1">
    <property type="nucleotide sequence ID" value="NC_038056.1"/>
</dbReference>
<accession>A0A2Z4M973</accession>
<sequence>MEFLSNNEIIDNIPQENKWNWKNIAIYFSIIVAGCFIFIHWDEIRNLFDKSDKPDFDSEGLITTGKNPPVIDIKGKTVDLSSPESSNPVEVIEISTSSIDTSSPTGSTSSIETIKPSLAINTSSGSTSSTENFIGTPSELLAKTKLSDKPLTEKISILTNTFSKDSIYNLLVKHWKSFVDQDIYEGINYIEKNFPKSEWDKTPYFDYLIKDIQKKHINFMHSTSELNVAKKITPDDFLIRNKIAQETENWLREIEKRIDKLD</sequence>
<dbReference type="EMBL" id="MH319479">
    <property type="protein sequence ID" value="AWX53028.1"/>
    <property type="molecule type" value="Genomic_DNA"/>
</dbReference>
<organism evidence="2">
    <name type="scientific">Lactifluus piperatus</name>
    <dbReference type="NCBI Taxonomy" id="71966"/>
    <lineage>
        <taxon>Eukaryota</taxon>
        <taxon>Fungi</taxon>
        <taxon>Dikarya</taxon>
        <taxon>Basidiomycota</taxon>
        <taxon>Agaricomycotina</taxon>
        <taxon>Agaricomycetes</taxon>
        <taxon>Russulales</taxon>
        <taxon>Russulaceae</taxon>
        <taxon>Lactifluus</taxon>
    </lineage>
</organism>
<geneLocation type="mitochondrion" evidence="2"/>